<keyword evidence="2" id="KW-0456">Lyase</keyword>
<proteinExistence type="predicted"/>
<evidence type="ECO:0000256" key="1">
    <source>
        <dbReference type="SAM" id="SignalP"/>
    </source>
</evidence>
<keyword evidence="3" id="KW-1185">Reference proteome</keyword>
<evidence type="ECO:0000313" key="2">
    <source>
        <dbReference type="EMBL" id="UNM12141.1"/>
    </source>
</evidence>
<keyword evidence="1" id="KW-0732">Signal</keyword>
<protein>
    <submittedName>
        <fullName evidence="2">Heparin lyase I family protein</fullName>
    </submittedName>
</protein>
<dbReference type="EMBL" id="CP071872">
    <property type="protein sequence ID" value="UNM12141.1"/>
    <property type="molecule type" value="Genomic_DNA"/>
</dbReference>
<dbReference type="InterPro" id="IPR025975">
    <property type="entry name" value="Polysacc_lyase"/>
</dbReference>
<organism evidence="2 3">
    <name type="scientific">Streptomyces formicae</name>
    <dbReference type="NCBI Taxonomy" id="1616117"/>
    <lineage>
        <taxon>Bacteria</taxon>
        <taxon>Bacillati</taxon>
        <taxon>Actinomycetota</taxon>
        <taxon>Actinomycetes</taxon>
        <taxon>Kitasatosporales</taxon>
        <taxon>Streptomycetaceae</taxon>
        <taxon>Streptomyces</taxon>
    </lineage>
</organism>
<dbReference type="Pfam" id="PF14099">
    <property type="entry name" value="Polysacc_lyase"/>
    <property type="match status" value="1"/>
</dbReference>
<accession>A0ABY3WNQ1</accession>
<dbReference type="RefSeq" id="WP_242330740.1">
    <property type="nucleotide sequence ID" value="NZ_CP071872.1"/>
</dbReference>
<sequence length="246" mass="27120">MRRRTVRTTSRHPRKRLLALPSAAASMVLIMATPASASLIWNGDASNGSAAFGTFLCDDPSYVYTPDWGDGRGMIWGFTKVAGSDRCEAHNVRVGGSEYNFQPGRAYWFGWESMTKTGNAQTVFQWKSNGTNDQHEQNYPVIMKVEDSKLKVWYVAPGEQWISVGSANWAPAAWHKIKLGINAQSGTSGSIEVWLDGQRIVNHGNARTWDVLGNKPRWGTYGSTISGVESVNWINDLKMGTTSGDV</sequence>
<gene>
    <name evidence="2" type="ORF">J4032_11855</name>
</gene>
<feature type="chain" id="PRO_5046407100" evidence="1">
    <location>
        <begin position="38"/>
        <end position="246"/>
    </location>
</feature>
<reference evidence="2 3" key="1">
    <citation type="submission" date="2021-03" db="EMBL/GenBank/DDBJ databases">
        <title>Complete genome of Streptomyces formicae strain 1H-GS9 (DSM 100524).</title>
        <authorList>
            <person name="Atanasov K.E."/>
            <person name="Altabella T."/>
            <person name="Ferrer A."/>
        </authorList>
    </citation>
    <scope>NUCLEOTIDE SEQUENCE [LARGE SCALE GENOMIC DNA]</scope>
    <source>
        <strain evidence="2 3">1H-GS9</strain>
    </source>
</reference>
<evidence type="ECO:0000313" key="3">
    <source>
        <dbReference type="Proteomes" id="UP000828924"/>
    </source>
</evidence>
<feature type="signal peptide" evidence="1">
    <location>
        <begin position="1"/>
        <end position="37"/>
    </location>
</feature>
<dbReference type="Gene3D" id="2.60.120.200">
    <property type="match status" value="1"/>
</dbReference>
<dbReference type="Proteomes" id="UP000828924">
    <property type="component" value="Chromosome"/>
</dbReference>
<name>A0ABY3WNQ1_9ACTN</name>
<dbReference type="GO" id="GO:0016829">
    <property type="term" value="F:lyase activity"/>
    <property type="evidence" value="ECO:0007669"/>
    <property type="project" value="UniProtKB-KW"/>
</dbReference>